<protein>
    <submittedName>
        <fullName evidence="1">Uncharacterized protein</fullName>
    </submittedName>
</protein>
<name>A0A4Y2D2Q7_ARAVE</name>
<dbReference type="EMBL" id="BGPR01000276">
    <property type="protein sequence ID" value="GBM09835.1"/>
    <property type="molecule type" value="Genomic_DNA"/>
</dbReference>
<evidence type="ECO:0000313" key="2">
    <source>
        <dbReference type="Proteomes" id="UP000499080"/>
    </source>
</evidence>
<accession>A0A4Y2D2Q7</accession>
<keyword evidence="2" id="KW-1185">Reference proteome</keyword>
<reference evidence="1 2" key="1">
    <citation type="journal article" date="2019" name="Sci. Rep.">
        <title>Orb-weaving spider Araneus ventricosus genome elucidates the spidroin gene catalogue.</title>
        <authorList>
            <person name="Kono N."/>
            <person name="Nakamura H."/>
            <person name="Ohtoshi R."/>
            <person name="Moran D.A.P."/>
            <person name="Shinohara A."/>
            <person name="Yoshida Y."/>
            <person name="Fujiwara M."/>
            <person name="Mori M."/>
            <person name="Tomita M."/>
            <person name="Arakawa K."/>
        </authorList>
    </citation>
    <scope>NUCLEOTIDE SEQUENCE [LARGE SCALE GENOMIC DNA]</scope>
</reference>
<gene>
    <name evidence="1" type="ORF">AVEN_234665_1</name>
</gene>
<sequence length="180" mass="20783">MYRGIRVALGQMTMTTPELTRYYTPVACRNCIDSVKCDFRQTSRGLIEHLIRCKTAIIERLTETSEISDYYYDIISDYDPTIDTDRRRRLPLAVICTISGIRTTLSQTHSGAVLLFPMRRTFELKFLICPRCIRKRKLEARKYMDYSAETLEACLNAISQVERTLREAGSVFGISKQTIC</sequence>
<dbReference type="AlphaFoldDB" id="A0A4Y2D2Q7"/>
<proteinExistence type="predicted"/>
<organism evidence="1 2">
    <name type="scientific">Araneus ventricosus</name>
    <name type="common">Orbweaver spider</name>
    <name type="synonym">Epeira ventricosa</name>
    <dbReference type="NCBI Taxonomy" id="182803"/>
    <lineage>
        <taxon>Eukaryota</taxon>
        <taxon>Metazoa</taxon>
        <taxon>Ecdysozoa</taxon>
        <taxon>Arthropoda</taxon>
        <taxon>Chelicerata</taxon>
        <taxon>Arachnida</taxon>
        <taxon>Araneae</taxon>
        <taxon>Araneomorphae</taxon>
        <taxon>Entelegynae</taxon>
        <taxon>Araneoidea</taxon>
        <taxon>Araneidae</taxon>
        <taxon>Araneus</taxon>
    </lineage>
</organism>
<evidence type="ECO:0000313" key="1">
    <source>
        <dbReference type="EMBL" id="GBM09835.1"/>
    </source>
</evidence>
<comment type="caution">
    <text evidence="1">The sequence shown here is derived from an EMBL/GenBank/DDBJ whole genome shotgun (WGS) entry which is preliminary data.</text>
</comment>
<dbReference type="Proteomes" id="UP000499080">
    <property type="component" value="Unassembled WGS sequence"/>
</dbReference>